<proteinExistence type="predicted"/>
<comment type="caution">
    <text evidence="3">The sequence shown here is derived from an EMBL/GenBank/DDBJ whole genome shotgun (WGS) entry which is preliminary data.</text>
</comment>
<keyword evidence="2" id="KW-0732">Signal</keyword>
<accession>A0A9D2HPG0</accession>
<organism evidence="3 4">
    <name type="scientific">Candidatus Bacteroides intestinavium</name>
    <dbReference type="NCBI Taxonomy" id="2838469"/>
    <lineage>
        <taxon>Bacteria</taxon>
        <taxon>Pseudomonadati</taxon>
        <taxon>Bacteroidota</taxon>
        <taxon>Bacteroidia</taxon>
        <taxon>Bacteroidales</taxon>
        <taxon>Bacteroidaceae</taxon>
        <taxon>Bacteroides</taxon>
    </lineage>
</organism>
<dbReference type="InterPro" id="IPR032242">
    <property type="entry name" value="DUF5043"/>
</dbReference>
<feature type="signal peptide" evidence="2">
    <location>
        <begin position="1"/>
        <end position="18"/>
    </location>
</feature>
<evidence type="ECO:0000256" key="2">
    <source>
        <dbReference type="SAM" id="SignalP"/>
    </source>
</evidence>
<name>A0A9D2HPG0_9BACE</name>
<evidence type="ECO:0000313" key="4">
    <source>
        <dbReference type="Proteomes" id="UP000823860"/>
    </source>
</evidence>
<dbReference type="EMBL" id="DWZE01000040">
    <property type="protein sequence ID" value="HJA82929.1"/>
    <property type="molecule type" value="Genomic_DNA"/>
</dbReference>
<reference evidence="3" key="2">
    <citation type="submission" date="2021-04" db="EMBL/GenBank/DDBJ databases">
        <authorList>
            <person name="Gilroy R."/>
        </authorList>
    </citation>
    <scope>NUCLEOTIDE SEQUENCE</scope>
    <source>
        <strain evidence="3">ChiHecec1B25-7008</strain>
    </source>
</reference>
<gene>
    <name evidence="3" type="ORF">H9785_02985</name>
</gene>
<evidence type="ECO:0000256" key="1">
    <source>
        <dbReference type="SAM" id="MobiDB-lite"/>
    </source>
</evidence>
<feature type="chain" id="PRO_5039038643" evidence="2">
    <location>
        <begin position="19"/>
        <end position="224"/>
    </location>
</feature>
<sequence length="224" mass="26057">MKDFITFLLLFLTCSANFHLTAQTNYYPDTKTFYENGYTYQCDVNEASMVYLYNADYTYCKTEQIDLTTGKRYEFVPGKPPIAREPYTKPKCFAIVNKAFPPEIKARINGRELSIVLYIESATGKIADVVFNFTTQEIADIYTQVPVSVYREIEVELKKNVQFTPSDVGKNLNYIFMFWEQDPNVTIKDTIDTPPELEIVPDDDEYRREDPPFIKPTSKDEEQE</sequence>
<dbReference type="AlphaFoldDB" id="A0A9D2HPG0"/>
<feature type="compositionally biased region" description="Basic and acidic residues" evidence="1">
    <location>
        <begin position="205"/>
        <end position="224"/>
    </location>
</feature>
<dbReference type="Proteomes" id="UP000823860">
    <property type="component" value="Unassembled WGS sequence"/>
</dbReference>
<feature type="region of interest" description="Disordered" evidence="1">
    <location>
        <begin position="190"/>
        <end position="224"/>
    </location>
</feature>
<protein>
    <submittedName>
        <fullName evidence="3">DUF5043 domain-containing protein</fullName>
    </submittedName>
</protein>
<evidence type="ECO:0000313" key="3">
    <source>
        <dbReference type="EMBL" id="HJA82929.1"/>
    </source>
</evidence>
<dbReference type="Pfam" id="PF16446">
    <property type="entry name" value="DUF5043"/>
    <property type="match status" value="1"/>
</dbReference>
<reference evidence="3" key="1">
    <citation type="journal article" date="2021" name="PeerJ">
        <title>Extensive microbial diversity within the chicken gut microbiome revealed by metagenomics and culture.</title>
        <authorList>
            <person name="Gilroy R."/>
            <person name="Ravi A."/>
            <person name="Getino M."/>
            <person name="Pursley I."/>
            <person name="Horton D.L."/>
            <person name="Alikhan N.F."/>
            <person name="Baker D."/>
            <person name="Gharbi K."/>
            <person name="Hall N."/>
            <person name="Watson M."/>
            <person name="Adriaenssens E.M."/>
            <person name="Foster-Nyarko E."/>
            <person name="Jarju S."/>
            <person name="Secka A."/>
            <person name="Antonio M."/>
            <person name="Oren A."/>
            <person name="Chaudhuri R.R."/>
            <person name="La Ragione R."/>
            <person name="Hildebrand F."/>
            <person name="Pallen M.J."/>
        </authorList>
    </citation>
    <scope>NUCLEOTIDE SEQUENCE</scope>
    <source>
        <strain evidence="3">ChiHecec1B25-7008</strain>
    </source>
</reference>